<proteinExistence type="predicted"/>
<dbReference type="InterPro" id="IPR003611">
    <property type="entry name" value="NUMOD3"/>
</dbReference>
<dbReference type="SMART" id="SM00507">
    <property type="entry name" value="HNHc"/>
    <property type="match status" value="1"/>
</dbReference>
<organism evidence="3 4">
    <name type="scientific">Photobacterium leiognathi lrivu.4.1</name>
    <dbReference type="NCBI Taxonomy" id="1248232"/>
    <lineage>
        <taxon>Bacteria</taxon>
        <taxon>Pseudomonadati</taxon>
        <taxon>Pseudomonadota</taxon>
        <taxon>Gammaproteobacteria</taxon>
        <taxon>Vibrionales</taxon>
        <taxon>Vibrionaceae</taxon>
        <taxon>Photobacterium</taxon>
    </lineage>
</organism>
<keyword evidence="3" id="KW-0378">Hydrolase</keyword>
<reference evidence="4" key="1">
    <citation type="submission" date="2012-12" db="EMBL/GenBank/DDBJ databases">
        <title>Genome Sequence of Photobacterium leiognathi lrivu.4.1.</title>
        <authorList>
            <person name="Urbanczyk H."/>
            <person name="Ogura Y."/>
            <person name="Hayashi T."/>
            <person name="Dunlap P.V."/>
        </authorList>
    </citation>
    <scope>NUCLEOTIDE SEQUENCE [LARGE SCALE GENOMIC DNA]</scope>
    <source>
        <strain evidence="4">lrivu.4.1</strain>
    </source>
</reference>
<feature type="region of interest" description="Disordered" evidence="1">
    <location>
        <begin position="127"/>
        <end position="155"/>
    </location>
</feature>
<gene>
    <name evidence="3" type="ORF">PLEI_1469</name>
</gene>
<dbReference type="Pfam" id="PF07460">
    <property type="entry name" value="NUMOD3"/>
    <property type="match status" value="1"/>
</dbReference>
<protein>
    <submittedName>
        <fullName evidence="3">HNH endonuclease family protein</fullName>
    </submittedName>
</protein>
<dbReference type="AlphaFoldDB" id="A0A0U1P513"/>
<dbReference type="GO" id="GO:0003677">
    <property type="term" value="F:DNA binding"/>
    <property type="evidence" value="ECO:0007669"/>
    <property type="project" value="InterPro"/>
</dbReference>
<keyword evidence="3" id="KW-0540">Nuclease</keyword>
<feature type="compositionally biased region" description="Basic residues" evidence="1">
    <location>
        <begin position="127"/>
        <end position="136"/>
    </location>
</feature>
<evidence type="ECO:0000313" key="3">
    <source>
        <dbReference type="EMBL" id="GAD29816.1"/>
    </source>
</evidence>
<dbReference type="GO" id="GO:0004519">
    <property type="term" value="F:endonuclease activity"/>
    <property type="evidence" value="ECO:0007669"/>
    <property type="project" value="UniProtKB-KW"/>
</dbReference>
<dbReference type="InterPro" id="IPR003615">
    <property type="entry name" value="HNH_nuc"/>
</dbReference>
<dbReference type="CDD" id="cd00085">
    <property type="entry name" value="HNHc"/>
    <property type="match status" value="1"/>
</dbReference>
<evidence type="ECO:0000256" key="1">
    <source>
        <dbReference type="SAM" id="MobiDB-lite"/>
    </source>
</evidence>
<evidence type="ECO:0000259" key="2">
    <source>
        <dbReference type="SMART" id="SM00507"/>
    </source>
</evidence>
<keyword evidence="3" id="KW-0255">Endonuclease</keyword>
<feature type="domain" description="HNH nuclease" evidence="2">
    <location>
        <begin position="4"/>
        <end position="55"/>
    </location>
</feature>
<sequence>MHKEQYDQLIKTGVGRWNTRKEAPCYVELHHIIPKCMGGGDDKSNLVFLTAEEHYEAHRLLAMAYPEERGLQNAWWSMCNRNGGVAVTPEEYSIARIRHSENMSGSNHPMYGRRGEGVGLYGRKGKDHPMYGRRGKDHPCSEANSGENNPMYGRRGKDCPASSYKGEKNHYYGITPWLTTSSKNSINSQKTWEMMTTIYRYWLDNEQPEYSTLAKKISLDLGVKIPSQLHNMVSWFKGYKDNIGGMGRLLSEHKTHFNFGSYHFPEHQMYEGGDNAN</sequence>
<evidence type="ECO:0000313" key="4">
    <source>
        <dbReference type="Proteomes" id="UP000030675"/>
    </source>
</evidence>
<dbReference type="Proteomes" id="UP000030675">
    <property type="component" value="Unassembled WGS sequence"/>
</dbReference>
<dbReference type="EMBL" id="DF196819">
    <property type="protein sequence ID" value="GAD29816.1"/>
    <property type="molecule type" value="Genomic_DNA"/>
</dbReference>
<dbReference type="HOGENOM" id="CLU_1004184_0_0_6"/>
<accession>A0A0U1P513</accession>
<dbReference type="RefSeq" id="WP_023932335.1">
    <property type="nucleotide sequence ID" value="NZ_DF196819.1"/>
</dbReference>
<name>A0A0U1P513_PHOLE</name>